<accession>C5FSU9</accession>
<evidence type="ECO:0000313" key="1">
    <source>
        <dbReference type="EMBL" id="EEQ32952.1"/>
    </source>
</evidence>
<dbReference type="GeneID" id="9224202"/>
<reference evidence="2" key="1">
    <citation type="journal article" date="2012" name="MBio">
        <title>Comparative genome analysis of Trichophyton rubrum and related dermatophytes reveals candidate genes involved in infection.</title>
        <authorList>
            <person name="Martinez D.A."/>
            <person name="Oliver B.G."/>
            <person name="Graeser Y."/>
            <person name="Goldberg J.M."/>
            <person name="Li W."/>
            <person name="Martinez-Rossi N.M."/>
            <person name="Monod M."/>
            <person name="Shelest E."/>
            <person name="Barton R.C."/>
            <person name="Birch E."/>
            <person name="Brakhage A.A."/>
            <person name="Chen Z."/>
            <person name="Gurr S.J."/>
            <person name="Heiman D."/>
            <person name="Heitman J."/>
            <person name="Kosti I."/>
            <person name="Rossi A."/>
            <person name="Saif S."/>
            <person name="Samalova M."/>
            <person name="Saunders C.W."/>
            <person name="Shea T."/>
            <person name="Summerbell R.C."/>
            <person name="Xu J."/>
            <person name="Young S."/>
            <person name="Zeng Q."/>
            <person name="Birren B.W."/>
            <person name="Cuomo C.A."/>
            <person name="White T.C."/>
        </authorList>
    </citation>
    <scope>NUCLEOTIDE SEQUENCE [LARGE SCALE GENOMIC DNA]</scope>
    <source>
        <strain evidence="2">ATCC MYA-4605 / CBS 113480</strain>
    </source>
</reference>
<gene>
    <name evidence="1" type="ORF">MCYG_05771</name>
</gene>
<dbReference type="AlphaFoldDB" id="C5FSU9"/>
<dbReference type="HOGENOM" id="CLU_1854774_0_0_1"/>
<name>C5FSU9_ARTOC</name>
<dbReference type="RefSeq" id="XP_002845902.1">
    <property type="nucleotide sequence ID" value="XM_002845856.1"/>
</dbReference>
<dbReference type="VEuPathDB" id="FungiDB:MCYG_05771"/>
<evidence type="ECO:0000313" key="2">
    <source>
        <dbReference type="Proteomes" id="UP000002035"/>
    </source>
</evidence>
<protein>
    <submittedName>
        <fullName evidence="1">Uncharacterized protein</fullName>
    </submittedName>
</protein>
<dbReference type="EMBL" id="DS995705">
    <property type="protein sequence ID" value="EEQ32952.1"/>
    <property type="molecule type" value="Genomic_DNA"/>
</dbReference>
<keyword evidence="2" id="KW-1185">Reference proteome</keyword>
<organism evidence="1 2">
    <name type="scientific">Arthroderma otae (strain ATCC MYA-4605 / CBS 113480)</name>
    <name type="common">Microsporum canis</name>
    <dbReference type="NCBI Taxonomy" id="554155"/>
    <lineage>
        <taxon>Eukaryota</taxon>
        <taxon>Fungi</taxon>
        <taxon>Dikarya</taxon>
        <taxon>Ascomycota</taxon>
        <taxon>Pezizomycotina</taxon>
        <taxon>Eurotiomycetes</taxon>
        <taxon>Eurotiomycetidae</taxon>
        <taxon>Onygenales</taxon>
        <taxon>Arthrodermataceae</taxon>
        <taxon>Microsporum</taxon>
    </lineage>
</organism>
<proteinExistence type="predicted"/>
<sequence length="138" mass="15423">MKPALIDSGMVHDIQGLRVNRPTDAINLTKMSIRTLSQPRVCEGTRQVVGTGRGKMANTCIRGAAEEHTTIVPRDNALAISAIWPRRVVLDIGVFMKSPCELSLACCKPWRSWQRKTRGLVFVRGCAFESPDSRKFFH</sequence>
<dbReference type="Proteomes" id="UP000002035">
    <property type="component" value="Unassembled WGS sequence"/>
</dbReference>